<keyword evidence="1" id="KW-0812">Transmembrane</keyword>
<evidence type="ECO:0000256" key="1">
    <source>
        <dbReference type="SAM" id="Phobius"/>
    </source>
</evidence>
<dbReference type="OrthoDB" id="5215637at2759"/>
<keyword evidence="1" id="KW-1133">Transmembrane helix</keyword>
<keyword evidence="1" id="KW-0472">Membrane</keyword>
<name>A0A9X0BA49_9EURO</name>
<reference evidence="2" key="1">
    <citation type="submission" date="2022-12" db="EMBL/GenBank/DDBJ databases">
        <authorList>
            <person name="Petersen C."/>
        </authorList>
    </citation>
    <scope>NUCLEOTIDE SEQUENCE</scope>
    <source>
        <strain evidence="2">IBT 29677</strain>
    </source>
</reference>
<evidence type="ECO:0000313" key="2">
    <source>
        <dbReference type="EMBL" id="KAJ5397383.1"/>
    </source>
</evidence>
<dbReference type="Proteomes" id="UP001147747">
    <property type="component" value="Unassembled WGS sequence"/>
</dbReference>
<organism evidence="2 3">
    <name type="scientific">Penicillium cosmopolitanum</name>
    <dbReference type="NCBI Taxonomy" id="1131564"/>
    <lineage>
        <taxon>Eukaryota</taxon>
        <taxon>Fungi</taxon>
        <taxon>Dikarya</taxon>
        <taxon>Ascomycota</taxon>
        <taxon>Pezizomycotina</taxon>
        <taxon>Eurotiomycetes</taxon>
        <taxon>Eurotiomycetidae</taxon>
        <taxon>Eurotiales</taxon>
        <taxon>Aspergillaceae</taxon>
        <taxon>Penicillium</taxon>
    </lineage>
</organism>
<sequence>MPPGMLQCYFVSTEIQDKYANLFQCPSNGNWKNMTCSTRADAETACGEDAMGSWIWTAGGNVTSAQNGASTCEDMGSGNTTACTTAATDSTATVTASATTCPESSSSHPSTVALGAGLGAGLGIPLLISTALLIYCEISRRRLLASSQLGINQQTARVPTRPSELDGGLVAAEMADKTGMRSELQGS</sequence>
<dbReference type="AlphaFoldDB" id="A0A9X0BA49"/>
<reference evidence="2" key="2">
    <citation type="journal article" date="2023" name="IMA Fungus">
        <title>Comparative genomic study of the Penicillium genus elucidates a diverse pangenome and 15 lateral gene transfer events.</title>
        <authorList>
            <person name="Petersen C."/>
            <person name="Sorensen T."/>
            <person name="Nielsen M.R."/>
            <person name="Sondergaard T.E."/>
            <person name="Sorensen J.L."/>
            <person name="Fitzpatrick D.A."/>
            <person name="Frisvad J.C."/>
            <person name="Nielsen K.L."/>
        </authorList>
    </citation>
    <scope>NUCLEOTIDE SEQUENCE</scope>
    <source>
        <strain evidence="2">IBT 29677</strain>
    </source>
</reference>
<accession>A0A9X0BA49</accession>
<comment type="caution">
    <text evidence="2">The sequence shown here is derived from an EMBL/GenBank/DDBJ whole genome shotgun (WGS) entry which is preliminary data.</text>
</comment>
<evidence type="ECO:0000313" key="3">
    <source>
        <dbReference type="Proteomes" id="UP001147747"/>
    </source>
</evidence>
<proteinExistence type="predicted"/>
<gene>
    <name evidence="2" type="ORF">N7509_005496</name>
</gene>
<dbReference type="GeneID" id="81369113"/>
<feature type="transmembrane region" description="Helical" evidence="1">
    <location>
        <begin position="112"/>
        <end position="136"/>
    </location>
</feature>
<dbReference type="EMBL" id="JAPZBU010000006">
    <property type="protein sequence ID" value="KAJ5397383.1"/>
    <property type="molecule type" value="Genomic_DNA"/>
</dbReference>
<keyword evidence="3" id="KW-1185">Reference proteome</keyword>
<dbReference type="RefSeq" id="XP_056489435.1">
    <property type="nucleotide sequence ID" value="XM_056630133.1"/>
</dbReference>
<protein>
    <submittedName>
        <fullName evidence="2">Uncharacterized protein</fullName>
    </submittedName>
</protein>